<evidence type="ECO:0000313" key="5">
    <source>
        <dbReference type="Proteomes" id="UP000254834"/>
    </source>
</evidence>
<dbReference type="OrthoDB" id="2575953at2"/>
<name>A0A345ZC00_9BACT</name>
<dbReference type="Pfam" id="PF12796">
    <property type="entry name" value="Ank_2"/>
    <property type="match status" value="1"/>
</dbReference>
<dbReference type="PANTHER" id="PTHR24171">
    <property type="entry name" value="ANKYRIN REPEAT DOMAIN-CONTAINING PROTEIN 39-RELATED"/>
    <property type="match status" value="1"/>
</dbReference>
<keyword evidence="1" id="KW-0677">Repeat</keyword>
<dbReference type="AlphaFoldDB" id="A0A345ZC00"/>
<evidence type="ECO:0000313" key="4">
    <source>
        <dbReference type="EMBL" id="AXK60817.1"/>
    </source>
</evidence>
<dbReference type="Proteomes" id="UP000254834">
    <property type="component" value="Chromosome"/>
</dbReference>
<dbReference type="KEGG" id="cdes:C0J27_03670"/>
<dbReference type="Gene3D" id="1.25.40.20">
    <property type="entry name" value="Ankyrin repeat-containing domain"/>
    <property type="match status" value="1"/>
</dbReference>
<feature type="repeat" description="ANK" evidence="3">
    <location>
        <begin position="277"/>
        <end position="309"/>
    </location>
</feature>
<reference evidence="4 5" key="1">
    <citation type="submission" date="2017-12" db="EMBL/GenBank/DDBJ databases">
        <title>Chromulinavorax destructans is a abundant pathogen of dominant heterotrophic picoflagllates.</title>
        <authorList>
            <person name="Deeg C.M."/>
            <person name="Zimmer M."/>
            <person name="Suttle C.A."/>
        </authorList>
    </citation>
    <scope>NUCLEOTIDE SEQUENCE [LARGE SCALE GENOMIC DNA]</scope>
    <source>
        <strain evidence="4 5">SeV1</strain>
    </source>
</reference>
<sequence length="375" mass="42970">MKLNTIISTLFIIINLQCNMLNASSYENITINAQNYPTLVEGFALCGRYNLQEFFNEKIKAFQALDNRENTIDTDQDNQINKTMKIFDALSHAIIPAQDLIVEKISKNPVLPSKFCTILSYAIDHDIDLNSQAVSFFGSKLHLDQFFQYCIRTDFMAPTVQHWILSRTEMDYSSYSFVERAIELNSSKILQFLINKKFDITTVNERRYYINEYTSMENEKKYYSNNPLCLAILYNANNVIPVFIAAKMHQSQTNNPILMKKLIEGHKRQYHPAKSYENNIPLHIAIDQKKHIALKALLDAGIDINFKDSKGNTPLHLAAETSNHKAISILLNNGADLHATNNEKKSPWDIATNEETQNLLKLPNIHHHTCHCAIS</sequence>
<dbReference type="InterPro" id="IPR002110">
    <property type="entry name" value="Ankyrin_rpt"/>
</dbReference>
<keyword evidence="2 3" id="KW-0040">ANK repeat</keyword>
<dbReference type="PROSITE" id="PS50088">
    <property type="entry name" value="ANK_REPEAT"/>
    <property type="match status" value="2"/>
</dbReference>
<keyword evidence="5" id="KW-1185">Reference proteome</keyword>
<feature type="repeat" description="ANK" evidence="3">
    <location>
        <begin position="310"/>
        <end position="342"/>
    </location>
</feature>
<protein>
    <submittedName>
        <fullName evidence="4">Uncharacterized protein</fullName>
    </submittedName>
</protein>
<evidence type="ECO:0000256" key="1">
    <source>
        <dbReference type="ARBA" id="ARBA00022737"/>
    </source>
</evidence>
<organism evidence="4 5">
    <name type="scientific">Candidatus Chromulinivorax destructor</name>
    <dbReference type="NCBI Taxonomy" id="2066483"/>
    <lineage>
        <taxon>Bacteria</taxon>
        <taxon>Candidatus Babelota</taxon>
        <taxon>Candidatus Babeliae</taxon>
        <taxon>Candidatus Babeliales</taxon>
        <taxon>Candidatus Chromulinivoraceae</taxon>
        <taxon>Candidatus Chromulinivorax</taxon>
    </lineage>
</organism>
<evidence type="ECO:0000256" key="2">
    <source>
        <dbReference type="ARBA" id="ARBA00023043"/>
    </source>
</evidence>
<dbReference type="PROSITE" id="PS50297">
    <property type="entry name" value="ANK_REP_REGION"/>
    <property type="match status" value="2"/>
</dbReference>
<dbReference type="SMART" id="SM00248">
    <property type="entry name" value="ANK"/>
    <property type="match status" value="4"/>
</dbReference>
<evidence type="ECO:0000256" key="3">
    <source>
        <dbReference type="PROSITE-ProRule" id="PRU00023"/>
    </source>
</evidence>
<proteinExistence type="predicted"/>
<gene>
    <name evidence="4" type="ORF">C0J27_03670</name>
</gene>
<dbReference type="RefSeq" id="WP_115585832.1">
    <property type="nucleotide sequence ID" value="NZ_CP025544.1"/>
</dbReference>
<dbReference type="EMBL" id="CP025544">
    <property type="protein sequence ID" value="AXK60817.1"/>
    <property type="molecule type" value="Genomic_DNA"/>
</dbReference>
<accession>A0A345ZC00</accession>
<dbReference type="InterPro" id="IPR036770">
    <property type="entry name" value="Ankyrin_rpt-contain_sf"/>
</dbReference>
<dbReference type="SUPFAM" id="SSF48403">
    <property type="entry name" value="Ankyrin repeat"/>
    <property type="match status" value="1"/>
</dbReference>